<evidence type="ECO:0000313" key="2">
    <source>
        <dbReference type="EMBL" id="GLL04272.1"/>
    </source>
</evidence>
<dbReference type="GO" id="GO:0005737">
    <property type="term" value="C:cytoplasm"/>
    <property type="evidence" value="ECO:0007669"/>
    <property type="project" value="TreeGrafter"/>
</dbReference>
<dbReference type="GO" id="GO:0003824">
    <property type="term" value="F:catalytic activity"/>
    <property type="evidence" value="ECO:0007669"/>
    <property type="project" value="InterPro"/>
</dbReference>
<keyword evidence="3" id="KW-1185">Reference proteome</keyword>
<organism evidence="2 3">
    <name type="scientific">Dactylosporangium matsuzakiense</name>
    <dbReference type="NCBI Taxonomy" id="53360"/>
    <lineage>
        <taxon>Bacteria</taxon>
        <taxon>Bacillati</taxon>
        <taxon>Actinomycetota</taxon>
        <taxon>Actinomycetes</taxon>
        <taxon>Micromonosporales</taxon>
        <taxon>Micromonosporaceae</taxon>
        <taxon>Dactylosporangium</taxon>
    </lineage>
</organism>
<comment type="caution">
    <text evidence="2">The sequence shown here is derived from an EMBL/GenBank/DDBJ whole genome shotgun (WGS) entry which is preliminary data.</text>
</comment>
<evidence type="ECO:0000259" key="1">
    <source>
        <dbReference type="Pfam" id="PF00668"/>
    </source>
</evidence>
<sequence length="434" mass="46620">MEIVVEFEGAGSGIAELTWGQRDVWDLMRRTGRTMNIGGTMPCAPGETIEHLAGLLRFIVSRHQALRTRITVDGGRPRQHVHASGRIGLELVDGGPDPEGAAERLRVRYQTTHFDPAREWPVRMGVVVDGDRPTHTVLMYYHVVIDGFGIDAIVRDLANLGDPAAPVQGVTPLELAAQQGAPEAVRQSEKARRAWEKQIARIAAAGIAAPEPADPGLGQPRHWEVVCESPALALALRAVGARTGLASGPILLAAYAVALSRATGADTAAVQVIVSNRFRPGFADAATSLRQFGLVVLETGAGFDEVAARAWSGTLSAYKHGYFDNAGLPGVPEPTAFFNDRRRGTGESGDVVPAVGDIEAAREKTSVRWGVREDTYDGTFYLHLEDEPGRIVYTLWGDTHRYAPAVIEQCARDLEAVVIAAADAGEHVPSLKKI</sequence>
<dbReference type="RefSeq" id="WP_261964641.1">
    <property type="nucleotide sequence ID" value="NZ_BAAAXA010000001.1"/>
</dbReference>
<dbReference type="GO" id="GO:0031177">
    <property type="term" value="F:phosphopantetheine binding"/>
    <property type="evidence" value="ECO:0007669"/>
    <property type="project" value="TreeGrafter"/>
</dbReference>
<accession>A0A9W6NPP1</accession>
<proteinExistence type="predicted"/>
<gene>
    <name evidence="2" type="ORF">GCM10017581_060190</name>
</gene>
<dbReference type="Proteomes" id="UP001143480">
    <property type="component" value="Unassembled WGS sequence"/>
</dbReference>
<reference evidence="2" key="2">
    <citation type="submission" date="2023-01" db="EMBL/GenBank/DDBJ databases">
        <authorList>
            <person name="Sun Q."/>
            <person name="Evtushenko L."/>
        </authorList>
    </citation>
    <scope>NUCLEOTIDE SEQUENCE</scope>
    <source>
        <strain evidence="2">VKM Ac-1321</strain>
    </source>
</reference>
<evidence type="ECO:0000313" key="3">
    <source>
        <dbReference type="Proteomes" id="UP001143480"/>
    </source>
</evidence>
<dbReference type="GO" id="GO:0044550">
    <property type="term" value="P:secondary metabolite biosynthetic process"/>
    <property type="evidence" value="ECO:0007669"/>
    <property type="project" value="TreeGrafter"/>
</dbReference>
<name>A0A9W6NPP1_9ACTN</name>
<dbReference type="InterPro" id="IPR023213">
    <property type="entry name" value="CAT-like_dom_sf"/>
</dbReference>
<feature type="domain" description="Condensation" evidence="1">
    <location>
        <begin position="49"/>
        <end position="282"/>
    </location>
</feature>
<dbReference type="GO" id="GO:0008610">
    <property type="term" value="P:lipid biosynthetic process"/>
    <property type="evidence" value="ECO:0007669"/>
    <property type="project" value="UniProtKB-ARBA"/>
</dbReference>
<dbReference type="Pfam" id="PF00668">
    <property type="entry name" value="Condensation"/>
    <property type="match status" value="1"/>
</dbReference>
<dbReference type="GO" id="GO:0043041">
    <property type="term" value="P:amino acid activation for nonribosomal peptide biosynthetic process"/>
    <property type="evidence" value="ECO:0007669"/>
    <property type="project" value="TreeGrafter"/>
</dbReference>
<dbReference type="InterPro" id="IPR001242">
    <property type="entry name" value="Condensation_dom"/>
</dbReference>
<dbReference type="SUPFAM" id="SSF52777">
    <property type="entry name" value="CoA-dependent acyltransferases"/>
    <property type="match status" value="2"/>
</dbReference>
<dbReference type="AlphaFoldDB" id="A0A9W6NPP1"/>
<reference evidence="2" key="1">
    <citation type="journal article" date="2014" name="Int. J. Syst. Evol. Microbiol.">
        <title>Complete genome sequence of Corynebacterium casei LMG S-19264T (=DSM 44701T), isolated from a smear-ripened cheese.</title>
        <authorList>
            <consortium name="US DOE Joint Genome Institute (JGI-PGF)"/>
            <person name="Walter F."/>
            <person name="Albersmeier A."/>
            <person name="Kalinowski J."/>
            <person name="Ruckert C."/>
        </authorList>
    </citation>
    <scope>NUCLEOTIDE SEQUENCE</scope>
    <source>
        <strain evidence="2">VKM Ac-1321</strain>
    </source>
</reference>
<dbReference type="PANTHER" id="PTHR45527:SF1">
    <property type="entry name" value="FATTY ACID SYNTHASE"/>
    <property type="match status" value="1"/>
</dbReference>
<dbReference type="Gene3D" id="3.30.559.30">
    <property type="entry name" value="Nonribosomal peptide synthetase, condensation domain"/>
    <property type="match status" value="1"/>
</dbReference>
<dbReference type="EMBL" id="BSFP01000043">
    <property type="protein sequence ID" value="GLL04272.1"/>
    <property type="molecule type" value="Genomic_DNA"/>
</dbReference>
<dbReference type="PANTHER" id="PTHR45527">
    <property type="entry name" value="NONRIBOSOMAL PEPTIDE SYNTHETASE"/>
    <property type="match status" value="1"/>
</dbReference>
<dbReference type="Gene3D" id="3.30.559.10">
    <property type="entry name" value="Chloramphenicol acetyltransferase-like domain"/>
    <property type="match status" value="1"/>
</dbReference>
<protein>
    <recommendedName>
        <fullName evidence="1">Condensation domain-containing protein</fullName>
    </recommendedName>
</protein>